<evidence type="ECO:0000313" key="1">
    <source>
        <dbReference type="EMBL" id="KAG8371418.1"/>
    </source>
</evidence>
<name>A0AAV6WMJ6_9LAMI</name>
<reference evidence="1" key="1">
    <citation type="submission" date="2019-10" db="EMBL/GenBank/DDBJ databases">
        <authorList>
            <person name="Zhang R."/>
            <person name="Pan Y."/>
            <person name="Wang J."/>
            <person name="Ma R."/>
            <person name="Yu S."/>
        </authorList>
    </citation>
    <scope>NUCLEOTIDE SEQUENCE</scope>
    <source>
        <strain evidence="1">LA-IB0</strain>
        <tissue evidence="1">Leaf</tissue>
    </source>
</reference>
<dbReference type="InterPro" id="IPR036397">
    <property type="entry name" value="RNaseH_sf"/>
</dbReference>
<sequence length="108" mass="12299">MVIGTEHLESPYTHDTYIVFFFDDIIYTNDTHDPNTLIDCSLLIFCNDLDKLEEDYWFGCYAKAVDLRGLAMEEYEREDLEYAGIKGLAMVVMGRDSEKPGGDSEPVG</sequence>
<organism evidence="1 2">
    <name type="scientific">Buddleja alternifolia</name>
    <dbReference type="NCBI Taxonomy" id="168488"/>
    <lineage>
        <taxon>Eukaryota</taxon>
        <taxon>Viridiplantae</taxon>
        <taxon>Streptophyta</taxon>
        <taxon>Embryophyta</taxon>
        <taxon>Tracheophyta</taxon>
        <taxon>Spermatophyta</taxon>
        <taxon>Magnoliopsida</taxon>
        <taxon>eudicotyledons</taxon>
        <taxon>Gunneridae</taxon>
        <taxon>Pentapetalae</taxon>
        <taxon>asterids</taxon>
        <taxon>lamiids</taxon>
        <taxon>Lamiales</taxon>
        <taxon>Scrophulariaceae</taxon>
        <taxon>Buddlejeae</taxon>
        <taxon>Buddleja</taxon>
    </lineage>
</organism>
<dbReference type="Gene3D" id="3.30.420.10">
    <property type="entry name" value="Ribonuclease H-like superfamily/Ribonuclease H"/>
    <property type="match status" value="1"/>
</dbReference>
<dbReference type="EMBL" id="WHWC01000013">
    <property type="protein sequence ID" value="KAG8371418.1"/>
    <property type="molecule type" value="Genomic_DNA"/>
</dbReference>
<accession>A0AAV6WMJ6</accession>
<dbReference type="Proteomes" id="UP000826271">
    <property type="component" value="Unassembled WGS sequence"/>
</dbReference>
<evidence type="ECO:0000313" key="2">
    <source>
        <dbReference type="Proteomes" id="UP000826271"/>
    </source>
</evidence>
<dbReference type="GO" id="GO:0003676">
    <property type="term" value="F:nucleic acid binding"/>
    <property type="evidence" value="ECO:0007669"/>
    <property type="project" value="InterPro"/>
</dbReference>
<proteinExistence type="predicted"/>
<comment type="caution">
    <text evidence="1">The sequence shown here is derived from an EMBL/GenBank/DDBJ whole genome shotgun (WGS) entry which is preliminary data.</text>
</comment>
<protein>
    <submittedName>
        <fullName evidence="1">Uncharacterized protein</fullName>
    </submittedName>
</protein>
<keyword evidence="2" id="KW-1185">Reference proteome</keyword>
<dbReference type="AlphaFoldDB" id="A0AAV6WMJ6"/>
<gene>
    <name evidence="1" type="ORF">BUALT_Bualt13G0085600</name>
</gene>